<dbReference type="OrthoDB" id="2485204at2759"/>
<organism evidence="1 2">
    <name type="scientific">Cetraspora pellucida</name>
    <dbReference type="NCBI Taxonomy" id="1433469"/>
    <lineage>
        <taxon>Eukaryota</taxon>
        <taxon>Fungi</taxon>
        <taxon>Fungi incertae sedis</taxon>
        <taxon>Mucoromycota</taxon>
        <taxon>Glomeromycotina</taxon>
        <taxon>Glomeromycetes</taxon>
        <taxon>Diversisporales</taxon>
        <taxon>Gigasporaceae</taxon>
        <taxon>Cetraspora</taxon>
    </lineage>
</organism>
<sequence>MRCNYFQLLQSINKELPISEKLVRLNSKGSLMKMKRYLSQYKPDYEIWFWIKSFKNTCSQEYKNEAKLLNEFKKYVNRKKKKVKPDKIKKDLVSNIAKLVDTRLNRIEEYKLQSPEYHPESPIYIPKSPST</sequence>
<dbReference type="EMBL" id="CAJVQA010000095">
    <property type="protein sequence ID" value="CAG8455306.1"/>
    <property type="molecule type" value="Genomic_DNA"/>
</dbReference>
<protein>
    <submittedName>
        <fullName evidence="1">6887_t:CDS:1</fullName>
    </submittedName>
</protein>
<proteinExistence type="predicted"/>
<keyword evidence="2" id="KW-1185">Reference proteome</keyword>
<accession>A0A9N8VGR5</accession>
<name>A0A9N8VGR5_9GLOM</name>
<gene>
    <name evidence="1" type="ORF">CPELLU_LOCUS354</name>
</gene>
<comment type="caution">
    <text evidence="1">The sequence shown here is derived from an EMBL/GenBank/DDBJ whole genome shotgun (WGS) entry which is preliminary data.</text>
</comment>
<dbReference type="Proteomes" id="UP000789759">
    <property type="component" value="Unassembled WGS sequence"/>
</dbReference>
<reference evidence="1" key="1">
    <citation type="submission" date="2021-06" db="EMBL/GenBank/DDBJ databases">
        <authorList>
            <person name="Kallberg Y."/>
            <person name="Tangrot J."/>
            <person name="Rosling A."/>
        </authorList>
    </citation>
    <scope>NUCLEOTIDE SEQUENCE</scope>
    <source>
        <strain evidence="1">FL966</strain>
    </source>
</reference>
<evidence type="ECO:0000313" key="2">
    <source>
        <dbReference type="Proteomes" id="UP000789759"/>
    </source>
</evidence>
<dbReference type="AlphaFoldDB" id="A0A9N8VGR5"/>
<evidence type="ECO:0000313" key="1">
    <source>
        <dbReference type="EMBL" id="CAG8455306.1"/>
    </source>
</evidence>